<evidence type="ECO:0008006" key="7">
    <source>
        <dbReference type="Google" id="ProtNLM"/>
    </source>
</evidence>
<dbReference type="AlphaFoldDB" id="A0A9P6T825"/>
<reference evidence="5" key="1">
    <citation type="submission" date="2013-11" db="EMBL/GenBank/DDBJ databases">
        <title>Genome sequence of the fusiform rust pathogen reveals effectors for host alternation and coevolution with pine.</title>
        <authorList>
            <consortium name="DOE Joint Genome Institute"/>
            <person name="Smith K."/>
            <person name="Pendleton A."/>
            <person name="Kubisiak T."/>
            <person name="Anderson C."/>
            <person name="Salamov A."/>
            <person name="Aerts A."/>
            <person name="Riley R."/>
            <person name="Clum A."/>
            <person name="Lindquist E."/>
            <person name="Ence D."/>
            <person name="Campbell M."/>
            <person name="Kronenberg Z."/>
            <person name="Feau N."/>
            <person name="Dhillon B."/>
            <person name="Hamelin R."/>
            <person name="Burleigh J."/>
            <person name="Smith J."/>
            <person name="Yandell M."/>
            <person name="Nelson C."/>
            <person name="Grigoriev I."/>
            <person name="Davis J."/>
        </authorList>
    </citation>
    <scope>NUCLEOTIDE SEQUENCE</scope>
    <source>
        <strain evidence="5">G11</strain>
    </source>
</reference>
<organism evidence="5 6">
    <name type="scientific">Cronartium quercuum f. sp. fusiforme G11</name>
    <dbReference type="NCBI Taxonomy" id="708437"/>
    <lineage>
        <taxon>Eukaryota</taxon>
        <taxon>Fungi</taxon>
        <taxon>Dikarya</taxon>
        <taxon>Basidiomycota</taxon>
        <taxon>Pucciniomycotina</taxon>
        <taxon>Pucciniomycetes</taxon>
        <taxon>Pucciniales</taxon>
        <taxon>Coleosporiaceae</taxon>
        <taxon>Cronartium</taxon>
    </lineage>
</organism>
<keyword evidence="6" id="KW-1185">Reference proteome</keyword>
<dbReference type="SUPFAM" id="SSF53335">
    <property type="entry name" value="S-adenosyl-L-methionine-dependent methyltransferases"/>
    <property type="match status" value="1"/>
</dbReference>
<dbReference type="PANTHER" id="PTHR10509:SF14">
    <property type="entry name" value="CAFFEOYL-COA O-METHYLTRANSFERASE 3-RELATED"/>
    <property type="match status" value="1"/>
</dbReference>
<evidence type="ECO:0000256" key="1">
    <source>
        <dbReference type="ARBA" id="ARBA00022603"/>
    </source>
</evidence>
<dbReference type="Pfam" id="PF01596">
    <property type="entry name" value="Methyltransf_3"/>
    <property type="match status" value="1"/>
</dbReference>
<keyword evidence="3" id="KW-0949">S-adenosyl-L-methionine</keyword>
<dbReference type="InterPro" id="IPR029063">
    <property type="entry name" value="SAM-dependent_MTases_sf"/>
</dbReference>
<proteinExistence type="inferred from homology"/>
<accession>A0A9P6T825</accession>
<dbReference type="PANTHER" id="PTHR10509">
    <property type="entry name" value="O-METHYLTRANSFERASE-RELATED"/>
    <property type="match status" value="1"/>
</dbReference>
<protein>
    <recommendedName>
        <fullName evidence="7">O-methyltransferase</fullName>
    </recommendedName>
</protein>
<dbReference type="GO" id="GO:0008171">
    <property type="term" value="F:O-methyltransferase activity"/>
    <property type="evidence" value="ECO:0007669"/>
    <property type="project" value="InterPro"/>
</dbReference>
<evidence type="ECO:0000256" key="3">
    <source>
        <dbReference type="ARBA" id="ARBA00022691"/>
    </source>
</evidence>
<sequence length="305" mass="33410">MSIPIFQVCHSPASRIAVMVTEARKALKDGSSNSSSDASQSTVDRILSDAEAVATRQDDYLMKSSNLPDPKAPLTKILDEMLAATETTDWAGLYASGQTSYRLTAAMTSNRYEAGIMTFLSGLLQPRRILEVGMFTGTMTLAFAAGKSVERVVALEAEPFLEGWARPYWKRAGEGINEKIDVRVGFAKDSLEKMVQAGEAPFDLIFIDADKPSYPTYFRQIISNKLLSKKGILLIDNTHFAGTAYAPYTLPFLFPAGIDQESVKKSNGFGEVLVDFNAEVCAHPEVEVVMLPVEDGLTMVKWKDA</sequence>
<dbReference type="Proteomes" id="UP000886653">
    <property type="component" value="Unassembled WGS sequence"/>
</dbReference>
<dbReference type="InterPro" id="IPR050362">
    <property type="entry name" value="Cation-dep_OMT"/>
</dbReference>
<dbReference type="GO" id="GO:0008757">
    <property type="term" value="F:S-adenosylmethionine-dependent methyltransferase activity"/>
    <property type="evidence" value="ECO:0007669"/>
    <property type="project" value="TreeGrafter"/>
</dbReference>
<gene>
    <name evidence="5" type="ORF">CROQUDRAFT_673461</name>
</gene>
<dbReference type="CDD" id="cd02440">
    <property type="entry name" value="AdoMet_MTases"/>
    <property type="match status" value="1"/>
</dbReference>
<evidence type="ECO:0000256" key="2">
    <source>
        <dbReference type="ARBA" id="ARBA00022679"/>
    </source>
</evidence>
<keyword evidence="2" id="KW-0808">Transferase</keyword>
<comment type="similarity">
    <text evidence="4">Belongs to the class I-like SAM-binding methyltransferase superfamily. Cation-dependent O-methyltransferase family.</text>
</comment>
<evidence type="ECO:0000256" key="4">
    <source>
        <dbReference type="ARBA" id="ARBA00023453"/>
    </source>
</evidence>
<dbReference type="EMBL" id="MU167344">
    <property type="protein sequence ID" value="KAG0142566.1"/>
    <property type="molecule type" value="Genomic_DNA"/>
</dbReference>
<keyword evidence="1" id="KW-0489">Methyltransferase</keyword>
<evidence type="ECO:0000313" key="5">
    <source>
        <dbReference type="EMBL" id="KAG0142566.1"/>
    </source>
</evidence>
<comment type="caution">
    <text evidence="5">The sequence shown here is derived from an EMBL/GenBank/DDBJ whole genome shotgun (WGS) entry which is preliminary data.</text>
</comment>
<dbReference type="Gene3D" id="3.40.50.150">
    <property type="entry name" value="Vaccinia Virus protein VP39"/>
    <property type="match status" value="1"/>
</dbReference>
<dbReference type="GO" id="GO:0032259">
    <property type="term" value="P:methylation"/>
    <property type="evidence" value="ECO:0007669"/>
    <property type="project" value="UniProtKB-KW"/>
</dbReference>
<evidence type="ECO:0000313" key="6">
    <source>
        <dbReference type="Proteomes" id="UP000886653"/>
    </source>
</evidence>
<dbReference type="InterPro" id="IPR002935">
    <property type="entry name" value="SAM_O-MeTrfase"/>
</dbReference>
<dbReference type="PROSITE" id="PS51682">
    <property type="entry name" value="SAM_OMT_I"/>
    <property type="match status" value="1"/>
</dbReference>
<name>A0A9P6T825_9BASI</name>
<dbReference type="OrthoDB" id="10251242at2759"/>